<feature type="compositionally biased region" description="Basic residues" evidence="1">
    <location>
        <begin position="139"/>
        <end position="155"/>
    </location>
</feature>
<protein>
    <submittedName>
        <fullName evidence="2">ABC transporter, substrate-binding protein (Cluster 12, methionine/phosphonates)</fullName>
    </submittedName>
</protein>
<feature type="compositionally biased region" description="Basic residues" evidence="1">
    <location>
        <begin position="1"/>
        <end position="20"/>
    </location>
</feature>
<sequence>AETPPLHRRPRRRRPRRARPRASAEIRHAPHARPERGDAACRQAPLGAAGAAAPRRPARRRERGRPPRPLRRLPQAAGGDLRRPDAPLRRVRLRRRAPGVQRQADRDVEPRPLRLRRRLARHQRRHRGDHRAGGGGRLRLLRLGHGGPRRQRHREPRRDARQEPRLGRPELHLRLPDPALRAAPPGHQPGERPVLLAHRLRRRPRASGRRRAPAPVRRFRDLGLGPGRRGAGLHPRQPARDGGQEDVGHEGPPRHLALHPHPERPDGGAHRSAGRVQGGHEALPPRLAEGAPRDLRAGGARRRHRLPRSAARGFPAHRGHAPRRGAGAQAPL</sequence>
<feature type="compositionally biased region" description="Low complexity" evidence="1">
    <location>
        <begin position="176"/>
        <end position="185"/>
    </location>
</feature>
<feature type="compositionally biased region" description="Basic and acidic residues" evidence="1">
    <location>
        <begin position="260"/>
        <end position="269"/>
    </location>
</feature>
<name>A0A6J4GZY3_9PROT</name>
<organism evidence="2">
    <name type="scientific">uncultured Acetobacteraceae bacterium</name>
    <dbReference type="NCBI Taxonomy" id="169975"/>
    <lineage>
        <taxon>Bacteria</taxon>
        <taxon>Pseudomonadati</taxon>
        <taxon>Pseudomonadota</taxon>
        <taxon>Alphaproteobacteria</taxon>
        <taxon>Acetobacterales</taxon>
        <taxon>Acetobacteraceae</taxon>
        <taxon>environmental samples</taxon>
    </lineage>
</organism>
<feature type="compositionally biased region" description="Low complexity" evidence="1">
    <location>
        <begin position="40"/>
        <end position="55"/>
    </location>
</feature>
<proteinExistence type="predicted"/>
<feature type="compositionally biased region" description="Basic residues" evidence="1">
    <location>
        <begin position="198"/>
        <end position="212"/>
    </location>
</feature>
<dbReference type="EMBL" id="CADCTG010000011">
    <property type="protein sequence ID" value="CAA9210683.1"/>
    <property type="molecule type" value="Genomic_DNA"/>
</dbReference>
<feature type="compositionally biased region" description="Basic and acidic residues" evidence="1">
    <location>
        <begin position="103"/>
        <end position="112"/>
    </location>
</feature>
<gene>
    <name evidence="2" type="ORF">AVDCRST_MAG08-101</name>
</gene>
<accession>A0A6J4GZY3</accession>
<feature type="compositionally biased region" description="Basic residues" evidence="1">
    <location>
        <begin position="56"/>
        <end position="71"/>
    </location>
</feature>
<evidence type="ECO:0000256" key="1">
    <source>
        <dbReference type="SAM" id="MobiDB-lite"/>
    </source>
</evidence>
<feature type="non-terminal residue" evidence="2">
    <location>
        <position position="1"/>
    </location>
</feature>
<reference evidence="2" key="1">
    <citation type="submission" date="2020-02" db="EMBL/GenBank/DDBJ databases">
        <authorList>
            <person name="Meier V. D."/>
        </authorList>
    </citation>
    <scope>NUCLEOTIDE SEQUENCE</scope>
    <source>
        <strain evidence="2">AVDCRST_MAG08</strain>
    </source>
</reference>
<feature type="compositionally biased region" description="Basic and acidic residues" evidence="1">
    <location>
        <begin position="22"/>
        <end position="39"/>
    </location>
</feature>
<dbReference type="AlphaFoldDB" id="A0A6J4GZY3"/>
<feature type="region of interest" description="Disordered" evidence="1">
    <location>
        <begin position="1"/>
        <end position="332"/>
    </location>
</feature>
<feature type="non-terminal residue" evidence="2">
    <location>
        <position position="332"/>
    </location>
</feature>
<feature type="compositionally biased region" description="Basic residues" evidence="1">
    <location>
        <begin position="113"/>
        <end position="129"/>
    </location>
</feature>
<feature type="compositionally biased region" description="Basic and acidic residues" evidence="1">
    <location>
        <begin position="156"/>
        <end position="175"/>
    </location>
</feature>
<evidence type="ECO:0000313" key="2">
    <source>
        <dbReference type="EMBL" id="CAA9210683.1"/>
    </source>
</evidence>
<feature type="compositionally biased region" description="Basic and acidic residues" evidence="1">
    <location>
        <begin position="238"/>
        <end position="253"/>
    </location>
</feature>